<dbReference type="RefSeq" id="WP_025603951.1">
    <property type="nucleotide sequence ID" value="NZ_CP021236.1"/>
</dbReference>
<dbReference type="Proteomes" id="UP000266292">
    <property type="component" value="Plasmid unnamed"/>
</dbReference>
<reference evidence="2" key="1">
    <citation type="submission" date="2017-05" db="EMBL/GenBank/DDBJ databases">
        <authorList>
            <person name="Ray J."/>
            <person name="Price M."/>
            <person name="Deutschbauer A."/>
        </authorList>
    </citation>
    <scope>NUCLEOTIDE SEQUENCE [LARGE SCALE GENOMIC DNA]</scope>
    <source>
        <strain evidence="2">DSM 19842</strain>
        <plasmid evidence="2">unnamed</plasmid>
    </source>
</reference>
<keyword evidence="2" id="KW-1185">Reference proteome</keyword>
<dbReference type="AlphaFoldDB" id="A0A1X9YYJ0"/>
<evidence type="ECO:0000313" key="2">
    <source>
        <dbReference type="Proteomes" id="UP000266292"/>
    </source>
</evidence>
<gene>
    <name evidence="1" type="ORF">CA264_20910</name>
</gene>
<protein>
    <recommendedName>
        <fullName evidence="3">Initiator Rep protein domain-containing protein</fullName>
    </recommendedName>
</protein>
<keyword evidence="1" id="KW-0614">Plasmid</keyword>
<evidence type="ECO:0000313" key="1">
    <source>
        <dbReference type="EMBL" id="ARS38016.1"/>
    </source>
</evidence>
<proteinExistence type="predicted"/>
<dbReference type="KEGG" id="pact:CA264_20910"/>
<geneLocation type="plasmid" evidence="1 2">
    <name>unnamed</name>
</geneLocation>
<dbReference type="OrthoDB" id="920041at2"/>
<sequence>MQHENKPSEALLSDPTYFLSRIDRSVADNIRDIEKSFDEDAGIVKDFIVFISRKMKKDLFGFTRFTLSEFCKETGRNKQTLCEVHPKFRNNPKAEVPEYFGHRFETTFDYALFHMLSNNIIFSRSYEYKHQDKVIELKNFAILKDIKVSIDRHTNTIKIYDVRISDELMEGFFRRYYTIDTNGYKHVGKGRGGDGRKSLYIFLYKTRHQLLSSGKRITKLPIDLLASVAHIESEEPRFKKKSVKRVLDYIREKGKLPFDYTFVQGDPTKKYQELYWVSLDFSVYHEVMEAKEDHNFYIALLERMRDLFHHTYGNHVQITGEKDTFQRWLTNSDADLTHKANELCKAYFKVHNKDITLAMAKKLIRGGLFSDDN</sequence>
<organism evidence="1 2">
    <name type="scientific">Pontibacter actiniarum</name>
    <dbReference type="NCBI Taxonomy" id="323450"/>
    <lineage>
        <taxon>Bacteria</taxon>
        <taxon>Pseudomonadati</taxon>
        <taxon>Bacteroidota</taxon>
        <taxon>Cytophagia</taxon>
        <taxon>Cytophagales</taxon>
        <taxon>Hymenobacteraceae</taxon>
        <taxon>Pontibacter</taxon>
    </lineage>
</organism>
<evidence type="ECO:0008006" key="3">
    <source>
        <dbReference type="Google" id="ProtNLM"/>
    </source>
</evidence>
<dbReference type="EMBL" id="CP021236">
    <property type="protein sequence ID" value="ARS38016.1"/>
    <property type="molecule type" value="Genomic_DNA"/>
</dbReference>
<accession>A0A1X9YYJ0</accession>
<name>A0A1X9YYJ0_9BACT</name>
<dbReference type="STRING" id="709015.GCA_000472485_00186"/>